<gene>
    <name evidence="2" type="ORF">GCM10010191_38920</name>
</gene>
<name>A0ABN3J714_9ACTN</name>
<evidence type="ECO:0000256" key="1">
    <source>
        <dbReference type="SAM" id="Phobius"/>
    </source>
</evidence>
<evidence type="ECO:0000313" key="3">
    <source>
        <dbReference type="Proteomes" id="UP001501231"/>
    </source>
</evidence>
<dbReference type="EMBL" id="BAAARW010000012">
    <property type="protein sequence ID" value="GAA2423183.1"/>
    <property type="molecule type" value="Genomic_DNA"/>
</dbReference>
<keyword evidence="1" id="KW-0472">Membrane</keyword>
<keyword evidence="1" id="KW-1133">Transmembrane helix</keyword>
<evidence type="ECO:0000313" key="2">
    <source>
        <dbReference type="EMBL" id="GAA2423183.1"/>
    </source>
</evidence>
<feature type="transmembrane region" description="Helical" evidence="1">
    <location>
        <begin position="536"/>
        <end position="555"/>
    </location>
</feature>
<feature type="transmembrane region" description="Helical" evidence="1">
    <location>
        <begin position="474"/>
        <end position="492"/>
    </location>
</feature>
<sequence>MGDYLHDDQKCDLRRCHEVPVHLLKDLPAWRMRSTMEIRLSSELWSERYYRIHVRPLRDHLGKALGFTLPEKKTHVRLILPIVQLLKQHPVDLRVIVADQEAYPLSGDERAEIEVKYFRRRASEIMCKGNPDSQMHNDFIAFLEGLFSFEPRPWTDFREKRSSRLIERLDDFGQSAARFVARLGELGPSRLLIKQLRELGPSDRFIKRLDKLRPSDRFIEWLGRFDPSILGRYLETSFAGLAESEKKTEKPSYRERRRWRGEASKIGNIVTPGVFPFHRDSATRNPLIAVPFLPQVMDNLWSHQRIFELLGDLEKFLGQAQCHPEAKEILSVYAKCGGYRTLFAECLVPLDEPFEVKVEEKRILYFGGIPKGGRFNLAQRPGAFSRQVLQIVTFNDAESNHVNIRVPDMNIELKKKAWTIRTESDKELDFDKGLAHVTQDAELFSFYATSKKRVERVWLTFKMKPVKSVRATNWTVWILLTTAIGALLWLGFLRRDNRIGMSQIAGLLFPASIAASLLLTRANSTLAMRVNRRDHLLTSFLLLALTGIAIALFIFEASSGHQK</sequence>
<proteinExistence type="predicted"/>
<keyword evidence="1" id="KW-0812">Transmembrane</keyword>
<keyword evidence="3" id="KW-1185">Reference proteome</keyword>
<protein>
    <submittedName>
        <fullName evidence="2">Uncharacterized protein</fullName>
    </submittedName>
</protein>
<dbReference type="Proteomes" id="UP001501231">
    <property type="component" value="Unassembled WGS sequence"/>
</dbReference>
<accession>A0ABN3J714</accession>
<comment type="caution">
    <text evidence="2">The sequence shown here is derived from an EMBL/GenBank/DDBJ whole genome shotgun (WGS) entry which is preliminary data.</text>
</comment>
<organism evidence="2 3">
    <name type="scientific">Actinomadura vinacea</name>
    <dbReference type="NCBI Taxonomy" id="115336"/>
    <lineage>
        <taxon>Bacteria</taxon>
        <taxon>Bacillati</taxon>
        <taxon>Actinomycetota</taxon>
        <taxon>Actinomycetes</taxon>
        <taxon>Streptosporangiales</taxon>
        <taxon>Thermomonosporaceae</taxon>
        <taxon>Actinomadura</taxon>
    </lineage>
</organism>
<reference evidence="2 3" key="1">
    <citation type="journal article" date="2019" name="Int. J. Syst. Evol. Microbiol.">
        <title>The Global Catalogue of Microorganisms (GCM) 10K type strain sequencing project: providing services to taxonomists for standard genome sequencing and annotation.</title>
        <authorList>
            <consortium name="The Broad Institute Genomics Platform"/>
            <consortium name="The Broad Institute Genome Sequencing Center for Infectious Disease"/>
            <person name="Wu L."/>
            <person name="Ma J."/>
        </authorList>
    </citation>
    <scope>NUCLEOTIDE SEQUENCE [LARGE SCALE GENOMIC DNA]</scope>
    <source>
        <strain evidence="2 3">JCM 3325</strain>
    </source>
</reference>